<dbReference type="Proteomes" id="UP000280091">
    <property type="component" value="Unassembled WGS sequence"/>
</dbReference>
<evidence type="ECO:0008006" key="3">
    <source>
        <dbReference type="Google" id="ProtNLM"/>
    </source>
</evidence>
<organism evidence="1 2">
    <name type="scientific">Flavobacterium limicola</name>
    <dbReference type="NCBI Taxonomy" id="180441"/>
    <lineage>
        <taxon>Bacteria</taxon>
        <taxon>Pseudomonadati</taxon>
        <taxon>Bacteroidota</taxon>
        <taxon>Flavobacteriia</taxon>
        <taxon>Flavobacteriales</taxon>
        <taxon>Flavobacteriaceae</taxon>
        <taxon>Flavobacterium</taxon>
    </lineage>
</organism>
<dbReference type="AlphaFoldDB" id="A0A495S015"/>
<accession>A0A495S015</accession>
<comment type="caution">
    <text evidence="1">The sequence shown here is derived from an EMBL/GenBank/DDBJ whole genome shotgun (WGS) entry which is preliminary data.</text>
</comment>
<protein>
    <recommendedName>
        <fullName evidence="3">Phage abortive infection protein</fullName>
    </recommendedName>
</protein>
<name>A0A495S015_9FLAO</name>
<reference evidence="1 2" key="1">
    <citation type="submission" date="2018-10" db="EMBL/GenBank/DDBJ databases">
        <title>Genomic Encyclopedia of Archaeal and Bacterial Type Strains, Phase II (KMG-II): from individual species to whole genera.</title>
        <authorList>
            <person name="Goeker M."/>
        </authorList>
    </citation>
    <scope>NUCLEOTIDE SEQUENCE [LARGE SCALE GENOMIC DNA]</scope>
    <source>
        <strain evidence="1 2">DSM 15094</strain>
    </source>
</reference>
<dbReference type="EMBL" id="RBXA01000003">
    <property type="protein sequence ID" value="RKS92674.1"/>
    <property type="molecule type" value="Genomic_DNA"/>
</dbReference>
<sequence length="158" mass="19185">MTEIPYKEISLLILGTLSTFLIWRIQYQKDKIKNIESQLSDRKYKMYSELIYLIFDITNAEKLGEEITQQDILKRILGIKRDMFLYAPDEMFKTFTNWTLELKNQTNGTRHFKTYFELMKLARKDMGQIKTKIKLDDFMLFYMQDELAYKEFKRINGW</sequence>
<dbReference type="RefSeq" id="WP_121365900.1">
    <property type="nucleotide sequence ID" value="NZ_RBXA01000003.1"/>
</dbReference>
<evidence type="ECO:0000313" key="1">
    <source>
        <dbReference type="EMBL" id="RKS92674.1"/>
    </source>
</evidence>
<keyword evidence="2" id="KW-1185">Reference proteome</keyword>
<gene>
    <name evidence="1" type="ORF">BC952_2588</name>
</gene>
<proteinExistence type="predicted"/>
<evidence type="ECO:0000313" key="2">
    <source>
        <dbReference type="Proteomes" id="UP000280091"/>
    </source>
</evidence>
<dbReference type="OrthoDB" id="795369at2"/>